<organism evidence="2 3">
    <name type="scientific">Rothia aeria F0184</name>
    <dbReference type="NCBI Taxonomy" id="888019"/>
    <lineage>
        <taxon>Bacteria</taxon>
        <taxon>Bacillati</taxon>
        <taxon>Actinomycetota</taxon>
        <taxon>Actinomycetes</taxon>
        <taxon>Micrococcales</taxon>
        <taxon>Micrococcaceae</taxon>
        <taxon>Rothia</taxon>
    </lineage>
</organism>
<keyword evidence="1" id="KW-1133">Transmembrane helix</keyword>
<dbReference type="AlphaFoldDB" id="U7V8B4"/>
<dbReference type="HOGENOM" id="CLU_1642441_0_0_11"/>
<dbReference type="Proteomes" id="UP000017174">
    <property type="component" value="Unassembled WGS sequence"/>
</dbReference>
<name>U7V8B4_9MICC</name>
<keyword evidence="1" id="KW-0472">Membrane</keyword>
<gene>
    <name evidence="2" type="ORF">HMPREF0742_00289</name>
</gene>
<evidence type="ECO:0000313" key="3">
    <source>
        <dbReference type="Proteomes" id="UP000017174"/>
    </source>
</evidence>
<comment type="caution">
    <text evidence="2">The sequence shown here is derived from an EMBL/GenBank/DDBJ whole genome shotgun (WGS) entry which is preliminary data.</text>
</comment>
<dbReference type="EMBL" id="AXZG01000010">
    <property type="protein sequence ID" value="ERT67384.1"/>
    <property type="molecule type" value="Genomic_DNA"/>
</dbReference>
<keyword evidence="1" id="KW-0812">Transmembrane</keyword>
<evidence type="ECO:0000256" key="1">
    <source>
        <dbReference type="SAM" id="Phobius"/>
    </source>
</evidence>
<reference evidence="2 3" key="1">
    <citation type="submission" date="2013-08" db="EMBL/GenBank/DDBJ databases">
        <authorList>
            <person name="Weinstock G."/>
            <person name="Sodergren E."/>
            <person name="Wylie T."/>
            <person name="Fulton L."/>
            <person name="Fulton R."/>
            <person name="Fronick C."/>
            <person name="O'Laughlin M."/>
            <person name="Godfrey J."/>
            <person name="Miner T."/>
            <person name="Herter B."/>
            <person name="Appelbaum E."/>
            <person name="Cordes M."/>
            <person name="Lek S."/>
            <person name="Wollam A."/>
            <person name="Pepin K.H."/>
            <person name="Palsikar V.B."/>
            <person name="Mitreva M."/>
            <person name="Wilson R.K."/>
        </authorList>
    </citation>
    <scope>NUCLEOTIDE SEQUENCE [LARGE SCALE GENOMIC DNA]</scope>
    <source>
        <strain evidence="2 3">F0184</strain>
    </source>
</reference>
<evidence type="ECO:0000313" key="2">
    <source>
        <dbReference type="EMBL" id="ERT67384.1"/>
    </source>
</evidence>
<feature type="transmembrane region" description="Helical" evidence="1">
    <location>
        <begin position="137"/>
        <end position="158"/>
    </location>
</feature>
<proteinExistence type="predicted"/>
<protein>
    <submittedName>
        <fullName evidence="2">Uncharacterized protein</fullName>
    </submittedName>
</protein>
<feature type="transmembrane region" description="Helical" evidence="1">
    <location>
        <begin position="53"/>
        <end position="72"/>
    </location>
</feature>
<accession>U7V8B4</accession>
<sequence length="161" mass="18293">MTQPAREDMRAHLSMIQTIITRMSTASSNAKSWLLPVVTATYGFAMTKPSWKIGLLGIVAVLLFAFIDANYLRQERAYRELYNRVASGDERVPLFSLNPSDANDQILTVDDDIPSNAGWKQRLKVRVDRWIPPWKVWRSWSITPFYGAFLLVGIGVVCTSR</sequence>
<dbReference type="RefSeq" id="WP_023132979.1">
    <property type="nucleotide sequence ID" value="NZ_KI518035.1"/>
</dbReference>